<comment type="caution">
    <text evidence="2">The sequence shown here is derived from an EMBL/GenBank/DDBJ whole genome shotgun (WGS) entry which is preliminary data.</text>
</comment>
<gene>
    <name evidence="2" type="ORF">BN12_2200006</name>
</gene>
<proteinExistence type="predicted"/>
<evidence type="ECO:0000313" key="3">
    <source>
        <dbReference type="Proteomes" id="UP000035721"/>
    </source>
</evidence>
<dbReference type="RefSeq" id="WP_048554671.1">
    <property type="nucleotide sequence ID" value="NZ_HF570958.1"/>
</dbReference>
<reference evidence="2 3" key="1">
    <citation type="journal article" date="2013" name="ISME J.">
        <title>A metabolic model for members of the genus Tetrasphaera involved in enhanced biological phosphorus removal.</title>
        <authorList>
            <person name="Kristiansen R."/>
            <person name="Nguyen H.T.T."/>
            <person name="Saunders A.M."/>
            <person name="Nielsen J.L."/>
            <person name="Wimmer R."/>
            <person name="Le V.Q."/>
            <person name="McIlroy S.J."/>
            <person name="Petrovski S."/>
            <person name="Seviour R.J."/>
            <person name="Calteau A."/>
            <person name="Nielsen K.L."/>
            <person name="Nielsen P.H."/>
        </authorList>
    </citation>
    <scope>NUCLEOTIDE SEQUENCE [LARGE SCALE GENOMIC DNA]</scope>
    <source>
        <strain evidence="2 3">T1-X7</strain>
    </source>
</reference>
<dbReference type="OrthoDB" id="3732358at2"/>
<dbReference type="EMBL" id="CAJB01000136">
    <property type="protein sequence ID" value="CCH77765.1"/>
    <property type="molecule type" value="Genomic_DNA"/>
</dbReference>
<feature type="region of interest" description="Disordered" evidence="1">
    <location>
        <begin position="173"/>
        <end position="196"/>
    </location>
</feature>
<name>A0A077M0M9_9MICO</name>
<dbReference type="STRING" id="1194083.BN12_2200006"/>
<evidence type="ECO:0000313" key="2">
    <source>
        <dbReference type="EMBL" id="CCH77765.1"/>
    </source>
</evidence>
<dbReference type="Proteomes" id="UP000035721">
    <property type="component" value="Unassembled WGS sequence"/>
</dbReference>
<keyword evidence="3" id="KW-1185">Reference proteome</keyword>
<evidence type="ECO:0000256" key="1">
    <source>
        <dbReference type="SAM" id="MobiDB-lite"/>
    </source>
</evidence>
<dbReference type="AlphaFoldDB" id="A0A077M0M9"/>
<organism evidence="2 3">
    <name type="scientific">Nostocoides japonicum T1-X7</name>
    <dbReference type="NCBI Taxonomy" id="1194083"/>
    <lineage>
        <taxon>Bacteria</taxon>
        <taxon>Bacillati</taxon>
        <taxon>Actinomycetota</taxon>
        <taxon>Actinomycetes</taxon>
        <taxon>Micrococcales</taxon>
        <taxon>Intrasporangiaceae</taxon>
        <taxon>Nostocoides</taxon>
    </lineage>
</organism>
<protein>
    <submittedName>
        <fullName evidence="2">Uncharacterized protein</fullName>
    </submittedName>
</protein>
<accession>A0A077M0M9</accession>
<sequence length="196" mass="21699">MTAAASALAGRARRVDLTGVRMGRLTILQRLPGSRWLARCDCGRRTVVTTGHLTSGDTRSCGDRAHRRSLTIRYRSAHDRIRRIYGPARHRRCIDCGRPASHWSYDHRDPLELHDGPRRYSLDPDHYQARCVPCHRLFDEAYLATATTPAPSVRFVVQLGLLAPDPHLDALGPPTGAPPWPLLATGRPPLAPGLPA</sequence>